<dbReference type="Proteomes" id="UP000663879">
    <property type="component" value="Unassembled WGS sequence"/>
</dbReference>
<evidence type="ECO:0000313" key="2">
    <source>
        <dbReference type="Proteomes" id="UP000663879"/>
    </source>
</evidence>
<dbReference type="EMBL" id="CAJNOC010008930">
    <property type="protein sequence ID" value="CAF1122521.1"/>
    <property type="molecule type" value="Genomic_DNA"/>
</dbReference>
<organism evidence="1 2">
    <name type="scientific">Brachionus calyciflorus</name>
    <dbReference type="NCBI Taxonomy" id="104777"/>
    <lineage>
        <taxon>Eukaryota</taxon>
        <taxon>Metazoa</taxon>
        <taxon>Spiralia</taxon>
        <taxon>Gnathifera</taxon>
        <taxon>Rotifera</taxon>
        <taxon>Eurotatoria</taxon>
        <taxon>Monogononta</taxon>
        <taxon>Pseudotrocha</taxon>
        <taxon>Ploima</taxon>
        <taxon>Brachionidae</taxon>
        <taxon>Brachionus</taxon>
    </lineage>
</organism>
<evidence type="ECO:0000313" key="1">
    <source>
        <dbReference type="EMBL" id="CAF1122521.1"/>
    </source>
</evidence>
<reference evidence="1" key="1">
    <citation type="submission" date="2021-02" db="EMBL/GenBank/DDBJ databases">
        <authorList>
            <person name="Nowell W R."/>
        </authorList>
    </citation>
    <scope>NUCLEOTIDE SEQUENCE</scope>
    <source>
        <strain evidence="1">Ploen Becks lab</strain>
    </source>
</reference>
<protein>
    <submittedName>
        <fullName evidence="1">Uncharacterized protein</fullName>
    </submittedName>
</protein>
<dbReference type="AlphaFoldDB" id="A0A814QM83"/>
<feature type="non-terminal residue" evidence="1">
    <location>
        <position position="1"/>
    </location>
</feature>
<comment type="caution">
    <text evidence="1">The sequence shown here is derived from an EMBL/GenBank/DDBJ whole genome shotgun (WGS) entry which is preliminary data.</text>
</comment>
<name>A0A814QM83_9BILA</name>
<sequence>MFSTKKEIIDFHEELRNKIDLKSEQLLQNLSRSNQNNFEQSRIINSVRESLINKVTEIESFNLFNLSKQTKFCFFVSNSKILNDKTNDDKKSSCFKNDIGILILLNIILPNKILNLIEKLINENTTMVLNEPLDSFKDFITIKVILCLVESKCQDMIVDLITVEDNIINNLDFVTDEYSLDREDDLDSLPRLLNLEKVENIDLTDS</sequence>
<proteinExistence type="predicted"/>
<accession>A0A814QM83</accession>
<keyword evidence="2" id="KW-1185">Reference proteome</keyword>
<gene>
    <name evidence="1" type="ORF">OXX778_LOCUS22106</name>
</gene>